<dbReference type="EMBL" id="AVOT02016605">
    <property type="protein sequence ID" value="MBW0501992.1"/>
    <property type="molecule type" value="Genomic_DNA"/>
</dbReference>
<comment type="caution">
    <text evidence="2">The sequence shown here is derived from an EMBL/GenBank/DDBJ whole genome shotgun (WGS) entry which is preliminary data.</text>
</comment>
<organism evidence="2 3">
    <name type="scientific">Austropuccinia psidii MF-1</name>
    <dbReference type="NCBI Taxonomy" id="1389203"/>
    <lineage>
        <taxon>Eukaryota</taxon>
        <taxon>Fungi</taxon>
        <taxon>Dikarya</taxon>
        <taxon>Basidiomycota</taxon>
        <taxon>Pucciniomycotina</taxon>
        <taxon>Pucciniomycetes</taxon>
        <taxon>Pucciniales</taxon>
        <taxon>Sphaerophragmiaceae</taxon>
        <taxon>Austropuccinia</taxon>
    </lineage>
</organism>
<dbReference type="AlphaFoldDB" id="A0A9Q3DLA9"/>
<feature type="region of interest" description="Disordered" evidence="1">
    <location>
        <begin position="1"/>
        <end position="46"/>
    </location>
</feature>
<evidence type="ECO:0000256" key="1">
    <source>
        <dbReference type="SAM" id="MobiDB-lite"/>
    </source>
</evidence>
<sequence length="90" mass="10039">MDGSSSEFNRENFRSSSQNPPRESDKMINSDEENSERIHTDSTGKQSIFLQDLERLGIKDAGVQNASQEGQEEIPSGGVYLPLTQLKITH</sequence>
<feature type="compositionally biased region" description="Basic and acidic residues" evidence="1">
    <location>
        <begin position="22"/>
        <end position="42"/>
    </location>
</feature>
<accession>A0A9Q3DLA9</accession>
<keyword evidence="3" id="KW-1185">Reference proteome</keyword>
<gene>
    <name evidence="2" type="ORF">O181_041707</name>
</gene>
<evidence type="ECO:0000313" key="3">
    <source>
        <dbReference type="Proteomes" id="UP000765509"/>
    </source>
</evidence>
<reference evidence="2" key="1">
    <citation type="submission" date="2021-03" db="EMBL/GenBank/DDBJ databases">
        <title>Draft genome sequence of rust myrtle Austropuccinia psidii MF-1, a brazilian biotype.</title>
        <authorList>
            <person name="Quecine M.C."/>
            <person name="Pachon D.M.R."/>
            <person name="Bonatelli M.L."/>
            <person name="Correr F.H."/>
            <person name="Franceschini L.M."/>
            <person name="Leite T.F."/>
            <person name="Margarido G.R.A."/>
            <person name="Almeida C.A."/>
            <person name="Ferrarezi J.A."/>
            <person name="Labate C.A."/>
        </authorList>
    </citation>
    <scope>NUCLEOTIDE SEQUENCE</scope>
    <source>
        <strain evidence="2">MF-1</strain>
    </source>
</reference>
<name>A0A9Q3DLA9_9BASI</name>
<proteinExistence type="predicted"/>
<feature type="region of interest" description="Disordered" evidence="1">
    <location>
        <begin position="61"/>
        <end position="90"/>
    </location>
</feature>
<dbReference type="Proteomes" id="UP000765509">
    <property type="component" value="Unassembled WGS sequence"/>
</dbReference>
<evidence type="ECO:0000313" key="2">
    <source>
        <dbReference type="EMBL" id="MBW0501992.1"/>
    </source>
</evidence>
<protein>
    <submittedName>
        <fullName evidence="2">Uncharacterized protein</fullName>
    </submittedName>
</protein>